<dbReference type="InterPro" id="IPR012337">
    <property type="entry name" value="RNaseH-like_sf"/>
</dbReference>
<dbReference type="Pfam" id="PF13276">
    <property type="entry name" value="HTH_21"/>
    <property type="match status" value="1"/>
</dbReference>
<dbReference type="GO" id="GO:0004803">
    <property type="term" value="F:transposase activity"/>
    <property type="evidence" value="ECO:0007669"/>
    <property type="project" value="InterPro"/>
</dbReference>
<dbReference type="InterPro" id="IPR025948">
    <property type="entry name" value="HTH-like_dom"/>
</dbReference>
<gene>
    <name evidence="3" type="ORF">E2L05_12555</name>
</gene>
<dbReference type="SUPFAM" id="SSF46689">
    <property type="entry name" value="Homeodomain-like"/>
    <property type="match status" value="1"/>
</dbReference>
<proteinExistence type="predicted"/>
<dbReference type="GO" id="GO:0003677">
    <property type="term" value="F:DNA binding"/>
    <property type="evidence" value="ECO:0007669"/>
    <property type="project" value="InterPro"/>
</dbReference>
<dbReference type="InterPro" id="IPR036397">
    <property type="entry name" value="RNaseH_sf"/>
</dbReference>
<dbReference type="OrthoDB" id="9813285at2"/>
<evidence type="ECO:0000313" key="3">
    <source>
        <dbReference type="EMBL" id="TDL86923.1"/>
    </source>
</evidence>
<accession>A0A4R6AXV6</accession>
<reference evidence="3 4" key="1">
    <citation type="submission" date="2019-03" db="EMBL/GenBank/DDBJ databases">
        <title>Rhodobacteraceae bacterium SM1902, a new member of the family Rhodobacteraceae isolated from Yantai.</title>
        <authorList>
            <person name="Sun Y."/>
        </authorList>
    </citation>
    <scope>NUCLEOTIDE SEQUENCE [LARGE SCALE GENOMIC DNA]</scope>
    <source>
        <strain evidence="3 4">SM1902</strain>
    </source>
</reference>
<dbReference type="PANTHER" id="PTHR47515:SF1">
    <property type="entry name" value="BLR2054 PROTEIN"/>
    <property type="match status" value="1"/>
</dbReference>
<keyword evidence="1" id="KW-0175">Coiled coil</keyword>
<evidence type="ECO:0000256" key="1">
    <source>
        <dbReference type="SAM" id="Coils"/>
    </source>
</evidence>
<organism evidence="3 4">
    <name type="scientific">Meridianimarinicoccus aquatilis</name>
    <dbReference type="NCBI Taxonomy" id="2552766"/>
    <lineage>
        <taxon>Bacteria</taxon>
        <taxon>Pseudomonadati</taxon>
        <taxon>Pseudomonadota</taxon>
        <taxon>Alphaproteobacteria</taxon>
        <taxon>Rhodobacterales</taxon>
        <taxon>Paracoccaceae</taxon>
        <taxon>Meridianimarinicoccus</taxon>
    </lineage>
</organism>
<dbReference type="GO" id="GO:0015074">
    <property type="term" value="P:DNA integration"/>
    <property type="evidence" value="ECO:0007669"/>
    <property type="project" value="InterPro"/>
</dbReference>
<dbReference type="PROSITE" id="PS50994">
    <property type="entry name" value="INTEGRASE"/>
    <property type="match status" value="1"/>
</dbReference>
<dbReference type="InterPro" id="IPR048020">
    <property type="entry name" value="Transpos_IS3"/>
</dbReference>
<keyword evidence="4" id="KW-1185">Reference proteome</keyword>
<dbReference type="SUPFAM" id="SSF53098">
    <property type="entry name" value="Ribonuclease H-like"/>
    <property type="match status" value="1"/>
</dbReference>
<dbReference type="Pfam" id="PF13683">
    <property type="entry name" value="rve_3"/>
    <property type="match status" value="1"/>
</dbReference>
<feature type="coiled-coil region" evidence="1">
    <location>
        <begin position="48"/>
        <end position="82"/>
    </location>
</feature>
<dbReference type="GO" id="GO:0006313">
    <property type="term" value="P:DNA transposition"/>
    <property type="evidence" value="ECO:0007669"/>
    <property type="project" value="InterPro"/>
</dbReference>
<feature type="domain" description="Integrase catalytic" evidence="2">
    <location>
        <begin position="195"/>
        <end position="359"/>
    </location>
</feature>
<name>A0A4R6AXV6_9RHOB</name>
<dbReference type="AlphaFoldDB" id="A0A4R6AXV6"/>
<dbReference type="Proteomes" id="UP000294562">
    <property type="component" value="Unassembled WGS sequence"/>
</dbReference>
<dbReference type="PANTHER" id="PTHR47515">
    <property type="entry name" value="LOW CALCIUM RESPONSE LOCUS PROTEIN T"/>
    <property type="match status" value="1"/>
</dbReference>
<comment type="caution">
    <text evidence="3">The sequence shown here is derived from an EMBL/GenBank/DDBJ whole genome shotgun (WGS) entry which is preliminary data.</text>
</comment>
<dbReference type="Pfam" id="PF01527">
    <property type="entry name" value="HTH_Tnp_1"/>
    <property type="match status" value="1"/>
</dbReference>
<dbReference type="Gene3D" id="3.30.420.10">
    <property type="entry name" value="Ribonuclease H-like superfamily/Ribonuclease H"/>
    <property type="match status" value="1"/>
</dbReference>
<sequence>MKRRFSDEQIIGMIKEYEAGVKAQELCRKYGISDATFYKYKAKFGGMNVSDAKKLRALEDENNRLKRMLADAMLDNAALKDLANKKLLTPDVKRRAVSDVMDRHGLSERRACELADLHRSVFQYQKQDQGDDALRKRLRELANERRRFGYRRLGILLAREGFEVNHKKLFRLYREEGLAVRCRRSRKRALGTRRPILVPDRANQRWSLDFVSDAFADGQRFRVLCIVDDCTREALATVVDRSLSGARMTRELYELIRVRGQPDMIVSDNGTEMTSHAVLRWCQDTGVGWHYIAPGKPMQNAFVESFNGRLRDECLNEHIFGNLAEARKIIENWRIDYNTQRPHTSLGGLAPAVYANLNRRTRPASLELRKGSAQQALTATISTERNRNGFYT</sequence>
<dbReference type="EMBL" id="SMZO01000027">
    <property type="protein sequence ID" value="TDL86923.1"/>
    <property type="molecule type" value="Genomic_DNA"/>
</dbReference>
<evidence type="ECO:0000259" key="2">
    <source>
        <dbReference type="PROSITE" id="PS50994"/>
    </source>
</evidence>
<dbReference type="InterPro" id="IPR001584">
    <property type="entry name" value="Integrase_cat-core"/>
</dbReference>
<dbReference type="NCBIfam" id="NF033516">
    <property type="entry name" value="transpos_IS3"/>
    <property type="match status" value="1"/>
</dbReference>
<dbReference type="InterPro" id="IPR002514">
    <property type="entry name" value="Transposase_8"/>
</dbReference>
<evidence type="ECO:0000313" key="4">
    <source>
        <dbReference type="Proteomes" id="UP000294562"/>
    </source>
</evidence>
<dbReference type="InterPro" id="IPR009057">
    <property type="entry name" value="Homeodomain-like_sf"/>
</dbReference>
<protein>
    <submittedName>
        <fullName evidence="3">IS3 family transposase</fullName>
    </submittedName>
</protein>